<dbReference type="Gene3D" id="3.30.1060.10">
    <property type="entry name" value="Peptide methionine sulphoxide reductase MsrA"/>
    <property type="match status" value="1"/>
</dbReference>
<dbReference type="Proteomes" id="UP000644507">
    <property type="component" value="Unassembled WGS sequence"/>
</dbReference>
<evidence type="ECO:0000256" key="2">
    <source>
        <dbReference type="ARBA" id="ARBA00023002"/>
    </source>
</evidence>
<feature type="domain" description="Peptide methionine sulphoxide reductase MsrA" evidence="5">
    <location>
        <begin position="2"/>
        <end position="116"/>
    </location>
</feature>
<dbReference type="InterPro" id="IPR050162">
    <property type="entry name" value="MsrA_MetSO_reductase"/>
</dbReference>
<dbReference type="AlphaFoldDB" id="A0A918TTH9"/>
<reference evidence="6" key="1">
    <citation type="journal article" date="2014" name="Int. J. Syst. Evol. Microbiol.">
        <title>Complete genome sequence of Corynebacterium casei LMG S-19264T (=DSM 44701T), isolated from a smear-ripened cheese.</title>
        <authorList>
            <consortium name="US DOE Joint Genome Institute (JGI-PGF)"/>
            <person name="Walter F."/>
            <person name="Albersmeier A."/>
            <person name="Kalinowski J."/>
            <person name="Ruckert C."/>
        </authorList>
    </citation>
    <scope>NUCLEOTIDE SEQUENCE</scope>
    <source>
        <strain evidence="6">KCTC 12988</strain>
    </source>
</reference>
<dbReference type="SUPFAM" id="SSF55068">
    <property type="entry name" value="Peptide methionine sulfoxide reductase"/>
    <property type="match status" value="1"/>
</dbReference>
<dbReference type="EC" id="1.8.4.11" evidence="1"/>
<dbReference type="InterPro" id="IPR036509">
    <property type="entry name" value="Met_Sox_Rdtase_MsrA_sf"/>
</dbReference>
<dbReference type="GO" id="GO:0008113">
    <property type="term" value="F:peptide-methionine (S)-S-oxide reductase activity"/>
    <property type="evidence" value="ECO:0007669"/>
    <property type="project" value="UniProtKB-EC"/>
</dbReference>
<dbReference type="GO" id="GO:0034599">
    <property type="term" value="P:cellular response to oxidative stress"/>
    <property type="evidence" value="ECO:0007669"/>
    <property type="project" value="TreeGrafter"/>
</dbReference>
<dbReference type="EMBL" id="BMXI01000015">
    <property type="protein sequence ID" value="GHC62712.1"/>
    <property type="molecule type" value="Genomic_DNA"/>
</dbReference>
<comment type="catalytic activity">
    <reaction evidence="3">
        <text>L-methionyl-[protein] + [thioredoxin]-disulfide + H2O = L-methionyl-(S)-S-oxide-[protein] + [thioredoxin]-dithiol</text>
        <dbReference type="Rhea" id="RHEA:14217"/>
        <dbReference type="Rhea" id="RHEA-COMP:10698"/>
        <dbReference type="Rhea" id="RHEA-COMP:10700"/>
        <dbReference type="Rhea" id="RHEA-COMP:12313"/>
        <dbReference type="Rhea" id="RHEA-COMP:12315"/>
        <dbReference type="ChEBI" id="CHEBI:15377"/>
        <dbReference type="ChEBI" id="CHEBI:16044"/>
        <dbReference type="ChEBI" id="CHEBI:29950"/>
        <dbReference type="ChEBI" id="CHEBI:44120"/>
        <dbReference type="ChEBI" id="CHEBI:50058"/>
        <dbReference type="EC" id="1.8.4.11"/>
    </reaction>
</comment>
<sequence>MRTRVGYCGGTAEKPTYRSMGDHTEAVSIDYDPTVVSYSDLLAEFWLGHRYDSINRSTQYRKAVFCRDETQRQLALVSREEHSEREGLSLDQIRTGILPVNHFTYAEAYHQKYSLSRASESRLFLESVYPTGKALADSTVATRLNAYLGAGLRLDWKALQRDLGAYGLPAHLEKQIRQLIASRSSRE</sequence>
<proteinExistence type="predicted"/>
<dbReference type="Pfam" id="PF01625">
    <property type="entry name" value="PMSR"/>
    <property type="match status" value="1"/>
</dbReference>
<protein>
    <recommendedName>
        <fullName evidence="1">peptide-methionine (S)-S-oxide reductase</fullName>
        <ecNumber evidence="1">1.8.4.11</ecNumber>
    </recommendedName>
</protein>
<comment type="catalytic activity">
    <reaction evidence="4">
        <text>[thioredoxin]-disulfide + L-methionine + H2O = L-methionine (S)-S-oxide + [thioredoxin]-dithiol</text>
        <dbReference type="Rhea" id="RHEA:19993"/>
        <dbReference type="Rhea" id="RHEA-COMP:10698"/>
        <dbReference type="Rhea" id="RHEA-COMP:10700"/>
        <dbReference type="ChEBI" id="CHEBI:15377"/>
        <dbReference type="ChEBI" id="CHEBI:29950"/>
        <dbReference type="ChEBI" id="CHEBI:50058"/>
        <dbReference type="ChEBI" id="CHEBI:57844"/>
        <dbReference type="ChEBI" id="CHEBI:58772"/>
        <dbReference type="EC" id="1.8.4.11"/>
    </reaction>
</comment>
<keyword evidence="7" id="KW-1185">Reference proteome</keyword>
<evidence type="ECO:0000259" key="5">
    <source>
        <dbReference type="Pfam" id="PF01625"/>
    </source>
</evidence>
<name>A0A918TTH9_9BACT</name>
<organism evidence="6 7">
    <name type="scientific">Roseibacillus persicicus</name>
    <dbReference type="NCBI Taxonomy" id="454148"/>
    <lineage>
        <taxon>Bacteria</taxon>
        <taxon>Pseudomonadati</taxon>
        <taxon>Verrucomicrobiota</taxon>
        <taxon>Verrucomicrobiia</taxon>
        <taxon>Verrucomicrobiales</taxon>
        <taxon>Verrucomicrobiaceae</taxon>
        <taxon>Roseibacillus</taxon>
    </lineage>
</organism>
<evidence type="ECO:0000256" key="3">
    <source>
        <dbReference type="ARBA" id="ARBA00047806"/>
    </source>
</evidence>
<keyword evidence="2" id="KW-0560">Oxidoreductase</keyword>
<evidence type="ECO:0000256" key="1">
    <source>
        <dbReference type="ARBA" id="ARBA00012502"/>
    </source>
</evidence>
<evidence type="ECO:0000256" key="4">
    <source>
        <dbReference type="ARBA" id="ARBA00048782"/>
    </source>
</evidence>
<dbReference type="GO" id="GO:0005737">
    <property type="term" value="C:cytoplasm"/>
    <property type="evidence" value="ECO:0007669"/>
    <property type="project" value="TreeGrafter"/>
</dbReference>
<evidence type="ECO:0000313" key="7">
    <source>
        <dbReference type="Proteomes" id="UP000644507"/>
    </source>
</evidence>
<comment type="caution">
    <text evidence="6">The sequence shown here is derived from an EMBL/GenBank/DDBJ whole genome shotgun (WGS) entry which is preliminary data.</text>
</comment>
<gene>
    <name evidence="6" type="ORF">GCM10007100_32740</name>
</gene>
<reference evidence="6" key="2">
    <citation type="submission" date="2020-09" db="EMBL/GenBank/DDBJ databases">
        <authorList>
            <person name="Sun Q."/>
            <person name="Kim S."/>
        </authorList>
    </citation>
    <scope>NUCLEOTIDE SEQUENCE</scope>
    <source>
        <strain evidence="6">KCTC 12988</strain>
    </source>
</reference>
<evidence type="ECO:0000313" key="6">
    <source>
        <dbReference type="EMBL" id="GHC62712.1"/>
    </source>
</evidence>
<dbReference type="InterPro" id="IPR002569">
    <property type="entry name" value="Met_Sox_Rdtase_MsrA_dom"/>
</dbReference>
<dbReference type="PANTHER" id="PTHR42799:SF13">
    <property type="entry name" value="PEPTIDE METHIONINE SULFOXIDE REDUCTASE"/>
    <property type="match status" value="1"/>
</dbReference>
<accession>A0A918TTH9</accession>
<dbReference type="PANTHER" id="PTHR42799">
    <property type="entry name" value="MITOCHONDRIAL PEPTIDE METHIONINE SULFOXIDE REDUCTASE"/>
    <property type="match status" value="1"/>
</dbReference>